<dbReference type="AlphaFoldDB" id="A0AAW5F5E1"/>
<protein>
    <submittedName>
        <fullName evidence="1">Uncharacterized protein</fullName>
    </submittedName>
</protein>
<reference evidence="1" key="1">
    <citation type="journal article" date="2022" name="Cell Host Microbe">
        <title>Colonization of the live biotherapeutic product VE303 and modulation of the microbiota and metabolites in healthy volunteers.</title>
        <authorList>
            <person name="Dsouza M."/>
            <person name="Menon R."/>
            <person name="Crossette E."/>
            <person name="Bhattarai S.K."/>
            <person name="Schneider J."/>
            <person name="Kim Y.G."/>
            <person name="Reddy S."/>
            <person name="Caballero S."/>
            <person name="Felix C."/>
            <person name="Cornacchione L."/>
            <person name="Hendrickson J."/>
            <person name="Watson A.R."/>
            <person name="Minot S.S."/>
            <person name="Greenfield N."/>
            <person name="Schopf L."/>
            <person name="Szabady R."/>
            <person name="Patarroyo J."/>
            <person name="Smith W."/>
            <person name="Harrison P."/>
            <person name="Kuijper E.J."/>
            <person name="Kelly C.P."/>
            <person name="Olle B."/>
            <person name="Bobilev D."/>
            <person name="Silber J.L."/>
            <person name="Bucci V."/>
            <person name="Roberts B."/>
            <person name="Faith J."/>
            <person name="Norman J.M."/>
        </authorList>
    </citation>
    <scope>NUCLEOTIDE SEQUENCE</scope>
    <source>
        <strain evidence="1">VE303-04</strain>
    </source>
</reference>
<sequence>MKVNTNYVRNIRKYVFIVPFISLNNA</sequence>
<evidence type="ECO:0000313" key="1">
    <source>
        <dbReference type="EMBL" id="MCK0087060.1"/>
    </source>
</evidence>
<dbReference type="EMBL" id="JAINVB010000001">
    <property type="protein sequence ID" value="MCK0087060.1"/>
    <property type="molecule type" value="Genomic_DNA"/>
</dbReference>
<organism evidence="1 2">
    <name type="scientific">Clostridium symbiosum</name>
    <name type="common">Bacteroides symbiosus</name>
    <dbReference type="NCBI Taxonomy" id="1512"/>
    <lineage>
        <taxon>Bacteria</taxon>
        <taxon>Bacillati</taxon>
        <taxon>Bacillota</taxon>
        <taxon>Clostridia</taxon>
        <taxon>Lachnospirales</taxon>
        <taxon>Lachnospiraceae</taxon>
        <taxon>Otoolea</taxon>
    </lineage>
</organism>
<name>A0AAW5F5E1_CLOSY</name>
<gene>
    <name evidence="1" type="ORF">K5I21_14475</name>
</gene>
<comment type="caution">
    <text evidence="1">The sequence shown here is derived from an EMBL/GenBank/DDBJ whole genome shotgun (WGS) entry which is preliminary data.</text>
</comment>
<dbReference type="Proteomes" id="UP001203136">
    <property type="component" value="Unassembled WGS sequence"/>
</dbReference>
<evidence type="ECO:0000313" key="2">
    <source>
        <dbReference type="Proteomes" id="UP001203136"/>
    </source>
</evidence>
<proteinExistence type="predicted"/>
<accession>A0AAW5F5E1</accession>